<keyword evidence="7" id="KW-0443">Lipid metabolism</keyword>
<organism evidence="13 14">
    <name type="scientific">Planifilum fulgidum</name>
    <dbReference type="NCBI Taxonomy" id="201973"/>
    <lineage>
        <taxon>Bacteria</taxon>
        <taxon>Bacillati</taxon>
        <taxon>Bacillota</taxon>
        <taxon>Bacilli</taxon>
        <taxon>Bacillales</taxon>
        <taxon>Thermoactinomycetaceae</taxon>
        <taxon>Planifilum</taxon>
    </lineage>
</organism>
<evidence type="ECO:0000256" key="7">
    <source>
        <dbReference type="ARBA" id="ARBA00023098"/>
    </source>
</evidence>
<feature type="binding site" evidence="10">
    <location>
        <position position="266"/>
    </location>
    <ligand>
        <name>glycerol</name>
        <dbReference type="ChEBI" id="CHEBI:17754"/>
    </ligand>
</feature>
<gene>
    <name evidence="13" type="ORF">SAMN04488025_10391</name>
</gene>
<dbReference type="InterPro" id="IPR016205">
    <property type="entry name" value="Glycerol_DH"/>
</dbReference>
<feature type="binding site" evidence="12">
    <location>
        <begin position="118"/>
        <end position="121"/>
    </location>
    <ligand>
        <name>NAD(+)</name>
        <dbReference type="ChEBI" id="CHEBI:57540"/>
    </ligand>
</feature>
<evidence type="ECO:0000256" key="11">
    <source>
        <dbReference type="PIRSR" id="PIRSR000112-2"/>
    </source>
</evidence>
<name>A0A1I2KVJ2_9BACL</name>
<keyword evidence="8" id="KW-0594">Phospholipid biosynthesis</keyword>
<dbReference type="OrthoDB" id="9763580at2"/>
<keyword evidence="3 10" id="KW-0479">Metal-binding</keyword>
<dbReference type="GO" id="GO:0016614">
    <property type="term" value="F:oxidoreductase activity, acting on CH-OH group of donors"/>
    <property type="evidence" value="ECO:0007669"/>
    <property type="project" value="InterPro"/>
</dbReference>
<protein>
    <submittedName>
        <fullName evidence="13">Glycerol-1-phosphate dehydrogenase [NAD(P)+]</fullName>
    </submittedName>
</protein>
<dbReference type="GO" id="GO:0046872">
    <property type="term" value="F:metal ion binding"/>
    <property type="evidence" value="ECO:0007669"/>
    <property type="project" value="UniProtKB-KW"/>
</dbReference>
<dbReference type="STRING" id="201973.SAMN04488025_10391"/>
<accession>A0A1I2KVJ2</accession>
<dbReference type="Proteomes" id="UP000198661">
    <property type="component" value="Unassembled WGS sequence"/>
</dbReference>
<dbReference type="PIRSF" id="PIRSF000112">
    <property type="entry name" value="Glycerol_dehydrogenase"/>
    <property type="match status" value="1"/>
</dbReference>
<evidence type="ECO:0000256" key="5">
    <source>
        <dbReference type="ARBA" id="ARBA00023002"/>
    </source>
</evidence>
<keyword evidence="14" id="KW-1185">Reference proteome</keyword>
<dbReference type="InterPro" id="IPR032837">
    <property type="entry name" value="G1PDH"/>
</dbReference>
<evidence type="ECO:0000256" key="9">
    <source>
        <dbReference type="ARBA" id="ARBA00023264"/>
    </source>
</evidence>
<evidence type="ECO:0000256" key="3">
    <source>
        <dbReference type="ARBA" id="ARBA00022723"/>
    </source>
</evidence>
<evidence type="ECO:0000256" key="10">
    <source>
        <dbReference type="PIRSR" id="PIRSR000112-1"/>
    </source>
</evidence>
<keyword evidence="2" id="KW-0444">Lipid biosynthesis</keyword>
<dbReference type="CDD" id="cd08174">
    <property type="entry name" value="G1PDH-like"/>
    <property type="match status" value="1"/>
</dbReference>
<proteinExistence type="predicted"/>
<evidence type="ECO:0000256" key="8">
    <source>
        <dbReference type="ARBA" id="ARBA00023209"/>
    </source>
</evidence>
<keyword evidence="4" id="KW-0521">NADP</keyword>
<feature type="binding site" evidence="11">
    <location>
        <position position="123"/>
    </location>
    <ligand>
        <name>glycerol</name>
        <dbReference type="ChEBI" id="CHEBI:17754"/>
    </ligand>
</feature>
<feature type="binding site" evidence="12">
    <location>
        <position position="127"/>
    </location>
    <ligand>
        <name>NAD(+)</name>
        <dbReference type="ChEBI" id="CHEBI:57540"/>
    </ligand>
</feature>
<evidence type="ECO:0000256" key="6">
    <source>
        <dbReference type="ARBA" id="ARBA00023027"/>
    </source>
</evidence>
<feature type="binding site" evidence="12">
    <location>
        <begin position="96"/>
        <end position="100"/>
    </location>
    <ligand>
        <name>NAD(+)</name>
        <dbReference type="ChEBI" id="CHEBI:57540"/>
    </ligand>
</feature>
<dbReference type="PANTHER" id="PTHR43616">
    <property type="entry name" value="GLYCEROL DEHYDROGENASE"/>
    <property type="match status" value="1"/>
</dbReference>
<dbReference type="Gene3D" id="3.40.50.1970">
    <property type="match status" value="1"/>
</dbReference>
<dbReference type="AlphaFoldDB" id="A0A1I2KVJ2"/>
<sequence>MANKIRIPIHLIIEHGAVSRLPKTPVYEWLKDKKVFLICGSNNTLNLAGMIRDTIRPQAREIHILSCESNTLDTINRLERKVLEDTPDYIFGIGGGKALDVSKVVGTRCNVPVVLFPTAASSDAICSPVAVIKMMHRSTSIGVRMPLAVVIDLDILASSPPRLAAAGIGDLLSNRTALFDWQLAHQAGIEEMNTFAALMAKNAVESFMNTVNRGDLDRSSLLKSAAESLIMSGIAMSVAGSSRPCSGSEHLISHALDFHCGAKALHGEQVAIGVLISQYLQSKRQEVELLRPYYEKLGLPTHYEDLGYTKEEMRRAIRLAPSMRNRYTILDEFSLTDKQIDAILEEVFPEEAKNRYRPIGSSAK</sequence>
<dbReference type="Pfam" id="PF13685">
    <property type="entry name" value="Fe-ADH_2"/>
    <property type="match status" value="1"/>
</dbReference>
<dbReference type="EMBL" id="FOOK01000003">
    <property type="protein sequence ID" value="SFF71092.1"/>
    <property type="molecule type" value="Genomic_DNA"/>
</dbReference>
<keyword evidence="1" id="KW-0963">Cytoplasm</keyword>
<evidence type="ECO:0000256" key="1">
    <source>
        <dbReference type="ARBA" id="ARBA00022490"/>
    </source>
</evidence>
<evidence type="ECO:0000256" key="2">
    <source>
        <dbReference type="ARBA" id="ARBA00022516"/>
    </source>
</evidence>
<evidence type="ECO:0000313" key="13">
    <source>
        <dbReference type="EMBL" id="SFF71092.1"/>
    </source>
</evidence>
<feature type="binding site" evidence="10">
    <location>
        <position position="170"/>
    </location>
    <ligand>
        <name>glycerol</name>
        <dbReference type="ChEBI" id="CHEBI:17754"/>
    </ligand>
</feature>
<reference evidence="13 14" key="1">
    <citation type="submission" date="2016-10" db="EMBL/GenBank/DDBJ databases">
        <authorList>
            <person name="de Groot N.N."/>
        </authorList>
    </citation>
    <scope>NUCLEOTIDE SEQUENCE [LARGE SCALE GENOMIC DNA]</scope>
    <source>
        <strain evidence="13 14">DSM 44945</strain>
    </source>
</reference>
<evidence type="ECO:0000256" key="4">
    <source>
        <dbReference type="ARBA" id="ARBA00022857"/>
    </source>
</evidence>
<comment type="cofactor">
    <cofactor evidence="10">
        <name>Zn(2+)</name>
        <dbReference type="ChEBI" id="CHEBI:29105"/>
    </cofactor>
    <text evidence="10">Binds 1 zinc ion per subunit.</text>
</comment>
<dbReference type="RefSeq" id="WP_092035731.1">
    <property type="nucleotide sequence ID" value="NZ_FOOK01000003.1"/>
</dbReference>
<dbReference type="GO" id="GO:0008654">
    <property type="term" value="P:phospholipid biosynthetic process"/>
    <property type="evidence" value="ECO:0007669"/>
    <property type="project" value="UniProtKB-KW"/>
</dbReference>
<keyword evidence="5" id="KW-0560">Oxidoreductase</keyword>
<evidence type="ECO:0000313" key="14">
    <source>
        <dbReference type="Proteomes" id="UP000198661"/>
    </source>
</evidence>
<dbReference type="PANTHER" id="PTHR43616:SF5">
    <property type="entry name" value="GLYCEROL DEHYDROGENASE 1"/>
    <property type="match status" value="1"/>
</dbReference>
<keyword evidence="9" id="KW-1208">Phospholipid metabolism</keyword>
<evidence type="ECO:0000256" key="12">
    <source>
        <dbReference type="PIRSR" id="PIRSR000112-3"/>
    </source>
</evidence>
<dbReference type="Gene3D" id="1.20.1090.10">
    <property type="entry name" value="Dehydroquinate synthase-like - alpha domain"/>
    <property type="match status" value="1"/>
</dbReference>
<keyword evidence="10" id="KW-0862">Zinc</keyword>
<dbReference type="SUPFAM" id="SSF56796">
    <property type="entry name" value="Dehydroquinate synthase-like"/>
    <property type="match status" value="1"/>
</dbReference>
<keyword evidence="6 12" id="KW-0520">NAD</keyword>
<feature type="binding site" evidence="10">
    <location>
        <position position="250"/>
    </location>
    <ligand>
        <name>glycerol</name>
        <dbReference type="ChEBI" id="CHEBI:17754"/>
    </ligand>
</feature>